<sequence length="80" mass="7869">MRIRSAVVTALAAAGAAALAPQPAAANSASSPTISSLTESEVVGLLRIPLSESNVAAVLGLVETAARPLNMEKGASLTGK</sequence>
<feature type="chain" id="PRO_5019472289" description="Secreted protein" evidence="1">
    <location>
        <begin position="27"/>
        <end position="80"/>
    </location>
</feature>
<keyword evidence="3" id="KW-1185">Reference proteome</keyword>
<evidence type="ECO:0000256" key="1">
    <source>
        <dbReference type="SAM" id="SignalP"/>
    </source>
</evidence>
<gene>
    <name evidence="2" type="ORF">GKJPGBOP_02095</name>
</gene>
<evidence type="ECO:0008006" key="4">
    <source>
        <dbReference type="Google" id="ProtNLM"/>
    </source>
</evidence>
<dbReference type="EMBL" id="BHZD01000001">
    <property type="protein sequence ID" value="GCD42432.1"/>
    <property type="molecule type" value="Genomic_DNA"/>
</dbReference>
<protein>
    <recommendedName>
        <fullName evidence="4">Secreted protein</fullName>
    </recommendedName>
</protein>
<organism evidence="2 3">
    <name type="scientific">Streptomyces paromomycinus</name>
    <name type="common">Streptomyces rimosus subsp. paromomycinus</name>
    <dbReference type="NCBI Taxonomy" id="92743"/>
    <lineage>
        <taxon>Bacteria</taxon>
        <taxon>Bacillati</taxon>
        <taxon>Actinomycetota</taxon>
        <taxon>Actinomycetes</taxon>
        <taxon>Kitasatosporales</taxon>
        <taxon>Streptomycetaceae</taxon>
        <taxon>Streptomyces</taxon>
    </lineage>
</organism>
<dbReference type="RefSeq" id="WP_125053810.1">
    <property type="nucleotide sequence ID" value="NZ_BHZD01000001.1"/>
</dbReference>
<evidence type="ECO:0000313" key="3">
    <source>
        <dbReference type="Proteomes" id="UP000286746"/>
    </source>
</evidence>
<accession>A0A401VZG2</accession>
<comment type="caution">
    <text evidence="2">The sequence shown here is derived from an EMBL/GenBank/DDBJ whole genome shotgun (WGS) entry which is preliminary data.</text>
</comment>
<reference evidence="2 3" key="1">
    <citation type="submission" date="2018-11" db="EMBL/GenBank/DDBJ databases">
        <title>Whole genome sequence of Streptomyces paromomycinus NBRC 15454(T).</title>
        <authorList>
            <person name="Komaki H."/>
            <person name="Tamura T."/>
        </authorList>
    </citation>
    <scope>NUCLEOTIDE SEQUENCE [LARGE SCALE GENOMIC DNA]</scope>
    <source>
        <strain evidence="2 3">NBRC 15454</strain>
    </source>
</reference>
<keyword evidence="1" id="KW-0732">Signal</keyword>
<evidence type="ECO:0000313" key="2">
    <source>
        <dbReference type="EMBL" id="GCD42432.1"/>
    </source>
</evidence>
<name>A0A401VZG2_STREY</name>
<proteinExistence type="predicted"/>
<dbReference type="AlphaFoldDB" id="A0A401VZG2"/>
<dbReference type="Proteomes" id="UP000286746">
    <property type="component" value="Unassembled WGS sequence"/>
</dbReference>
<feature type="signal peptide" evidence="1">
    <location>
        <begin position="1"/>
        <end position="26"/>
    </location>
</feature>